<organism evidence="1 2">
    <name type="scientific">Metabacillus sediminilitoris</name>
    <dbReference type="NCBI Taxonomy" id="2567941"/>
    <lineage>
        <taxon>Bacteria</taxon>
        <taxon>Bacillati</taxon>
        <taxon>Bacillota</taxon>
        <taxon>Bacilli</taxon>
        <taxon>Bacillales</taxon>
        <taxon>Bacillaceae</taxon>
        <taxon>Metabacillus</taxon>
    </lineage>
</organism>
<evidence type="ECO:0000313" key="1">
    <source>
        <dbReference type="EMBL" id="THF82318.1"/>
    </source>
</evidence>
<dbReference type="AlphaFoldDB" id="A0A4S4C455"/>
<reference evidence="1 2" key="1">
    <citation type="submission" date="2019-04" db="EMBL/GenBank/DDBJ databases">
        <title>Bacillus sediminilitoris sp. nov., isolated from a tidal flat sediment on the East China Sea.</title>
        <authorList>
            <person name="Wei Y."/>
            <person name="Mao H."/>
            <person name="Fang J."/>
        </authorList>
    </citation>
    <scope>NUCLEOTIDE SEQUENCE [LARGE SCALE GENOMIC DNA]</scope>
    <source>
        <strain evidence="1 2">DSL-17</strain>
    </source>
</reference>
<dbReference type="Proteomes" id="UP000310334">
    <property type="component" value="Unassembled WGS sequence"/>
</dbReference>
<sequence>MGLFFELLGSIGTFLLPFLKEVSEEEIEKNITLLKRYQWFMTQLENEKHKNLIYNDIDVRYIIGKLNPKKMEKKSYNNKYQFKINKILQKKKTI</sequence>
<dbReference type="RefSeq" id="WP_136351573.1">
    <property type="nucleotide sequence ID" value="NZ_SSNT01000002.1"/>
</dbReference>
<evidence type="ECO:0000313" key="2">
    <source>
        <dbReference type="Proteomes" id="UP000310334"/>
    </source>
</evidence>
<protein>
    <submittedName>
        <fullName evidence="1">Uncharacterized protein</fullName>
    </submittedName>
</protein>
<dbReference type="EMBL" id="SSNT01000002">
    <property type="protein sequence ID" value="THF82318.1"/>
    <property type="molecule type" value="Genomic_DNA"/>
</dbReference>
<accession>A0A4S4C455</accession>
<dbReference type="OrthoDB" id="2973044at2"/>
<name>A0A4S4C455_9BACI</name>
<gene>
    <name evidence="1" type="ORF">E6W99_02470</name>
</gene>
<keyword evidence="2" id="KW-1185">Reference proteome</keyword>
<comment type="caution">
    <text evidence="1">The sequence shown here is derived from an EMBL/GenBank/DDBJ whole genome shotgun (WGS) entry which is preliminary data.</text>
</comment>
<proteinExistence type="predicted"/>